<feature type="transmembrane region" description="Helical" evidence="7">
    <location>
        <begin position="166"/>
        <end position="199"/>
    </location>
</feature>
<keyword evidence="10" id="KW-1185">Reference proteome</keyword>
<organism evidence="9 10">
    <name type="scientific">Entomospira entomophila</name>
    <dbReference type="NCBI Taxonomy" id="2719988"/>
    <lineage>
        <taxon>Bacteria</taxon>
        <taxon>Pseudomonadati</taxon>
        <taxon>Spirochaetota</taxon>
        <taxon>Spirochaetia</taxon>
        <taxon>Spirochaetales</taxon>
        <taxon>Spirochaetaceae</taxon>
        <taxon>Entomospira</taxon>
    </lineage>
</organism>
<comment type="caution">
    <text evidence="9">The sequence shown here is derived from an EMBL/GenBank/DDBJ whole genome shotgun (WGS) entry which is preliminary data.</text>
</comment>
<evidence type="ECO:0000256" key="4">
    <source>
        <dbReference type="ARBA" id="ARBA00022692"/>
    </source>
</evidence>
<dbReference type="Gene3D" id="1.10.3720.10">
    <property type="entry name" value="MetI-like"/>
    <property type="match status" value="1"/>
</dbReference>
<proteinExistence type="inferred from homology"/>
<dbReference type="PROSITE" id="PS50928">
    <property type="entry name" value="ABC_TM1"/>
    <property type="match status" value="1"/>
</dbReference>
<reference evidence="9 10" key="1">
    <citation type="submission" date="2020-03" db="EMBL/GenBank/DDBJ databases">
        <title>Spirochaetal bacteria isolated from arthropods constitute a novel genus Entomospira genus novum within the order Spirochaetales.</title>
        <authorList>
            <person name="Grana-Miraglia L."/>
            <person name="Sikutova S."/>
            <person name="Fingerle V."/>
            <person name="Sing A."/>
            <person name="Castillo-Ramirez S."/>
            <person name="Margos G."/>
            <person name="Rudolf I."/>
        </authorList>
    </citation>
    <scope>NUCLEOTIDE SEQUENCE [LARGE SCALE GENOMIC DNA]</scope>
    <source>
        <strain evidence="9 10">BR193</strain>
    </source>
</reference>
<evidence type="ECO:0000256" key="6">
    <source>
        <dbReference type="ARBA" id="ARBA00023136"/>
    </source>
</evidence>
<comment type="subcellular location">
    <subcellularLocation>
        <location evidence="1 7">Cell membrane</location>
        <topology evidence="1 7">Multi-pass membrane protein</topology>
    </subcellularLocation>
</comment>
<evidence type="ECO:0000256" key="3">
    <source>
        <dbReference type="ARBA" id="ARBA00022475"/>
    </source>
</evidence>
<dbReference type="EMBL" id="JAATLJ010000001">
    <property type="protein sequence ID" value="NIZ40348.1"/>
    <property type="molecule type" value="Genomic_DNA"/>
</dbReference>
<feature type="domain" description="ABC transmembrane type-1" evidence="8">
    <location>
        <begin position="60"/>
        <end position="240"/>
    </location>
</feature>
<evidence type="ECO:0000256" key="1">
    <source>
        <dbReference type="ARBA" id="ARBA00004651"/>
    </source>
</evidence>
<dbReference type="AlphaFoldDB" id="A0A968KR40"/>
<dbReference type="Proteomes" id="UP000711995">
    <property type="component" value="Unassembled WGS sequence"/>
</dbReference>
<keyword evidence="2 7" id="KW-0813">Transport</keyword>
<feature type="transmembrane region" description="Helical" evidence="7">
    <location>
        <begin position="64"/>
        <end position="86"/>
    </location>
</feature>
<dbReference type="InterPro" id="IPR000515">
    <property type="entry name" value="MetI-like"/>
</dbReference>
<evidence type="ECO:0000313" key="9">
    <source>
        <dbReference type="EMBL" id="NIZ40348.1"/>
    </source>
</evidence>
<dbReference type="SUPFAM" id="SSF161098">
    <property type="entry name" value="MetI-like"/>
    <property type="match status" value="1"/>
</dbReference>
<keyword evidence="5 7" id="KW-1133">Transmembrane helix</keyword>
<dbReference type="InterPro" id="IPR035906">
    <property type="entry name" value="MetI-like_sf"/>
</dbReference>
<dbReference type="PANTHER" id="PTHR30151">
    <property type="entry name" value="ALKANE SULFONATE ABC TRANSPORTER-RELATED, MEMBRANE SUBUNIT"/>
    <property type="match status" value="1"/>
</dbReference>
<dbReference type="PANTHER" id="PTHR30151:SF20">
    <property type="entry name" value="ABC TRANSPORTER PERMEASE PROTEIN HI_0355-RELATED"/>
    <property type="match status" value="1"/>
</dbReference>
<name>A0A968KR40_9SPIO</name>
<evidence type="ECO:0000256" key="2">
    <source>
        <dbReference type="ARBA" id="ARBA00022448"/>
    </source>
</evidence>
<feature type="transmembrane region" description="Helical" evidence="7">
    <location>
        <begin position="126"/>
        <end position="145"/>
    </location>
</feature>
<accession>A0A968KR40</accession>
<dbReference type="GO" id="GO:0055085">
    <property type="term" value="P:transmembrane transport"/>
    <property type="evidence" value="ECO:0007669"/>
    <property type="project" value="InterPro"/>
</dbReference>
<dbReference type="CDD" id="cd06261">
    <property type="entry name" value="TM_PBP2"/>
    <property type="match status" value="1"/>
</dbReference>
<keyword evidence="3" id="KW-1003">Cell membrane</keyword>
<feature type="transmembrane region" description="Helical" evidence="7">
    <location>
        <begin position="9"/>
        <end position="27"/>
    </location>
</feature>
<gene>
    <name evidence="9" type="ORF">HCT14_02320</name>
</gene>
<comment type="similarity">
    <text evidence="7">Belongs to the binding-protein-dependent transport system permease family.</text>
</comment>
<dbReference type="RefSeq" id="WP_167699950.1">
    <property type="nucleotide sequence ID" value="NZ_CP118174.1"/>
</dbReference>
<evidence type="ECO:0000259" key="8">
    <source>
        <dbReference type="PROSITE" id="PS50928"/>
    </source>
</evidence>
<dbReference type="GO" id="GO:0005886">
    <property type="term" value="C:plasma membrane"/>
    <property type="evidence" value="ECO:0007669"/>
    <property type="project" value="UniProtKB-SubCell"/>
</dbReference>
<feature type="transmembrane region" description="Helical" evidence="7">
    <location>
        <begin position="219"/>
        <end position="243"/>
    </location>
</feature>
<dbReference type="Pfam" id="PF00528">
    <property type="entry name" value="BPD_transp_1"/>
    <property type="match status" value="1"/>
</dbReference>
<evidence type="ECO:0000256" key="7">
    <source>
        <dbReference type="RuleBase" id="RU363032"/>
    </source>
</evidence>
<protein>
    <submittedName>
        <fullName evidence="9">ABC transporter permease</fullName>
    </submittedName>
</protein>
<evidence type="ECO:0000313" key="10">
    <source>
        <dbReference type="Proteomes" id="UP000711995"/>
    </source>
</evidence>
<evidence type="ECO:0000256" key="5">
    <source>
        <dbReference type="ARBA" id="ARBA00022989"/>
    </source>
</evidence>
<sequence>MRCITIRTIQYLFVMIFYGILLSLWQWSSQYFSSWSAIFPPPLTIWQSMLTHRALLLYATWQTLWQSITGLVLGSLTAMALGLLLYPLPLVRRVIYPLMYAWQSTPTIATTTLVLLWFGFGSMSQIILIILATFFPIYVAFYQALTTVDSKWISLLKSYGAKWWQVFVIIRWPFALVGFFSGLKIATTYLVSVTITAQWLAGQDGLGNLLLRSRKSYDYPLMMATVSISIGLSLGFMLIMHWLESVIQMKYQLSHKSV</sequence>
<feature type="transmembrane region" description="Helical" evidence="7">
    <location>
        <begin position="98"/>
        <end position="120"/>
    </location>
</feature>
<keyword evidence="6 7" id="KW-0472">Membrane</keyword>
<keyword evidence="4 7" id="KW-0812">Transmembrane</keyword>